<sequence>MESSRPEIILDSNVWIALFHEEDSQHDKACKLFDEITEHILVPEYVLIEVASVLKNYKRNAEALAFVRTTLENTVTLLPAGVLAHEAGALFCERNDRLTFIDTALLVLSREYRIITFDKALAKAMASV</sequence>
<feature type="domain" description="PIN" evidence="1">
    <location>
        <begin position="8"/>
        <end position="123"/>
    </location>
</feature>
<gene>
    <name evidence="2" type="ORF">A3A38_01800</name>
</gene>
<evidence type="ECO:0000313" key="3">
    <source>
        <dbReference type="Proteomes" id="UP000177306"/>
    </source>
</evidence>
<reference evidence="2 3" key="1">
    <citation type="journal article" date="2016" name="Nat. Commun.">
        <title>Thousands of microbial genomes shed light on interconnected biogeochemical processes in an aquifer system.</title>
        <authorList>
            <person name="Anantharaman K."/>
            <person name="Brown C.T."/>
            <person name="Hug L.A."/>
            <person name="Sharon I."/>
            <person name="Castelle C.J."/>
            <person name="Probst A.J."/>
            <person name="Thomas B.C."/>
            <person name="Singh A."/>
            <person name="Wilkins M.J."/>
            <person name="Karaoz U."/>
            <person name="Brodie E.L."/>
            <person name="Williams K.H."/>
            <person name="Hubbard S.S."/>
            <person name="Banfield J.F."/>
        </authorList>
    </citation>
    <scope>NUCLEOTIDE SEQUENCE [LARGE SCALE GENOMIC DNA]</scope>
</reference>
<proteinExistence type="predicted"/>
<dbReference type="EMBL" id="MFLY01000014">
    <property type="protein sequence ID" value="OGG73063.1"/>
    <property type="molecule type" value="Genomic_DNA"/>
</dbReference>
<dbReference type="Gene3D" id="3.40.50.1010">
    <property type="entry name" value="5'-nuclease"/>
    <property type="match status" value="1"/>
</dbReference>
<name>A0A1F6EHI5_9BACT</name>
<dbReference type="CDD" id="cd09873">
    <property type="entry name" value="PIN_Pae0151-like"/>
    <property type="match status" value="1"/>
</dbReference>
<comment type="caution">
    <text evidence="2">The sequence shown here is derived from an EMBL/GenBank/DDBJ whole genome shotgun (WGS) entry which is preliminary data.</text>
</comment>
<dbReference type="Pfam" id="PF01850">
    <property type="entry name" value="PIN"/>
    <property type="match status" value="1"/>
</dbReference>
<dbReference type="Proteomes" id="UP000177306">
    <property type="component" value="Unassembled WGS sequence"/>
</dbReference>
<organism evidence="2 3">
    <name type="scientific">Candidatus Kaiserbacteria bacterium RIFCSPLOWO2_01_FULL_53_17</name>
    <dbReference type="NCBI Taxonomy" id="1798511"/>
    <lineage>
        <taxon>Bacteria</taxon>
        <taxon>Candidatus Kaiseribacteriota</taxon>
    </lineage>
</organism>
<protein>
    <recommendedName>
        <fullName evidence="1">PIN domain-containing protein</fullName>
    </recommendedName>
</protein>
<evidence type="ECO:0000313" key="2">
    <source>
        <dbReference type="EMBL" id="OGG73063.1"/>
    </source>
</evidence>
<evidence type="ECO:0000259" key="1">
    <source>
        <dbReference type="Pfam" id="PF01850"/>
    </source>
</evidence>
<dbReference type="InterPro" id="IPR029060">
    <property type="entry name" value="PIN-like_dom_sf"/>
</dbReference>
<dbReference type="SUPFAM" id="SSF88723">
    <property type="entry name" value="PIN domain-like"/>
    <property type="match status" value="1"/>
</dbReference>
<accession>A0A1F6EHI5</accession>
<dbReference type="AlphaFoldDB" id="A0A1F6EHI5"/>
<dbReference type="InterPro" id="IPR044153">
    <property type="entry name" value="PIN_Pae0151-like"/>
</dbReference>
<dbReference type="InterPro" id="IPR002716">
    <property type="entry name" value="PIN_dom"/>
</dbReference>